<proteinExistence type="predicted"/>
<sequence length="195" mass="21903">MKFGDRLKKERQKKQITQQKVADELNVSRQTISSWETENSYPDIESLLRISDYYQVSLDTLLKEDTGMTEYLKKQEILKSIKPVILVLTVIDLIFLGVIGMDFLGIIKFNSWLSRLLFVMGILNVIALILLASFGNKVSGRVTKIQKRTPLYLIIMIVSIILAIVLGYLGQLGVSGIFGGIAFGVAIILIISHKK</sequence>
<dbReference type="EMBL" id="PPWZ01000026">
    <property type="protein sequence ID" value="POH37186.1"/>
    <property type="molecule type" value="Genomic_DNA"/>
</dbReference>
<gene>
    <name evidence="4" type="ORF">C2R26_04550</name>
</gene>
<dbReference type="SMART" id="SM00530">
    <property type="entry name" value="HTH_XRE"/>
    <property type="match status" value="1"/>
</dbReference>
<evidence type="ECO:0000259" key="3">
    <source>
        <dbReference type="PROSITE" id="PS50943"/>
    </source>
</evidence>
<feature type="transmembrane region" description="Helical" evidence="2">
    <location>
        <begin position="175"/>
        <end position="192"/>
    </location>
</feature>
<protein>
    <submittedName>
        <fullName evidence="4">XRE family transcriptional regulator</fullName>
    </submittedName>
</protein>
<comment type="caution">
    <text evidence="4">The sequence shown here is derived from an EMBL/GenBank/DDBJ whole genome shotgun (WGS) entry which is preliminary data.</text>
</comment>
<accession>A0A2P4R7N4</accession>
<organism evidence="4">
    <name type="scientific">Companilactobacillus formosensis</name>
    <dbReference type="NCBI Taxonomy" id="1617889"/>
    <lineage>
        <taxon>Bacteria</taxon>
        <taxon>Bacillati</taxon>
        <taxon>Bacillota</taxon>
        <taxon>Bacilli</taxon>
        <taxon>Lactobacillales</taxon>
        <taxon>Lactobacillaceae</taxon>
        <taxon>Companilactobacillus</taxon>
    </lineage>
</organism>
<dbReference type="SUPFAM" id="SSF47413">
    <property type="entry name" value="lambda repressor-like DNA-binding domains"/>
    <property type="match status" value="1"/>
</dbReference>
<dbReference type="GO" id="GO:0003677">
    <property type="term" value="F:DNA binding"/>
    <property type="evidence" value="ECO:0007669"/>
    <property type="project" value="UniProtKB-KW"/>
</dbReference>
<feature type="transmembrane region" description="Helical" evidence="2">
    <location>
        <begin position="112"/>
        <end position="131"/>
    </location>
</feature>
<dbReference type="PROSITE" id="PS50943">
    <property type="entry name" value="HTH_CROC1"/>
    <property type="match status" value="1"/>
</dbReference>
<dbReference type="Pfam" id="PF01381">
    <property type="entry name" value="HTH_3"/>
    <property type="match status" value="1"/>
</dbReference>
<dbReference type="PANTHER" id="PTHR46558">
    <property type="entry name" value="TRACRIPTIONAL REGULATORY PROTEIN-RELATED-RELATED"/>
    <property type="match status" value="1"/>
</dbReference>
<feature type="transmembrane region" description="Helical" evidence="2">
    <location>
        <begin position="151"/>
        <end position="169"/>
    </location>
</feature>
<dbReference type="PANTHER" id="PTHR46558:SF11">
    <property type="entry name" value="HTH-TYPE TRANSCRIPTIONAL REGULATOR XRE"/>
    <property type="match status" value="1"/>
</dbReference>
<evidence type="ECO:0000256" key="2">
    <source>
        <dbReference type="SAM" id="Phobius"/>
    </source>
</evidence>
<dbReference type="Gene3D" id="1.10.260.40">
    <property type="entry name" value="lambda repressor-like DNA-binding domains"/>
    <property type="match status" value="1"/>
</dbReference>
<keyword evidence="2" id="KW-0812">Transmembrane</keyword>
<dbReference type="InterPro" id="IPR001387">
    <property type="entry name" value="Cro/C1-type_HTH"/>
</dbReference>
<evidence type="ECO:0000256" key="1">
    <source>
        <dbReference type="ARBA" id="ARBA00023125"/>
    </source>
</evidence>
<dbReference type="InterPro" id="IPR036259">
    <property type="entry name" value="MFS_trans_sf"/>
</dbReference>
<reference evidence="4" key="1">
    <citation type="submission" date="2018-01" db="EMBL/GenBank/DDBJ databases">
        <title>Genome sequnecing of Lactobacillus formosensis KACC 18721.</title>
        <authorList>
            <person name="Kim S.-J."/>
            <person name="Heo J."/>
        </authorList>
    </citation>
    <scope>NUCLEOTIDE SEQUENCE</scope>
    <source>
        <strain evidence="4">KACC 18721</strain>
    </source>
</reference>
<evidence type="ECO:0000313" key="4">
    <source>
        <dbReference type="EMBL" id="POH37186.1"/>
    </source>
</evidence>
<dbReference type="CDD" id="cd00093">
    <property type="entry name" value="HTH_XRE"/>
    <property type="match status" value="1"/>
</dbReference>
<name>A0A2P4R7N4_9LACO</name>
<keyword evidence="2" id="KW-0472">Membrane</keyword>
<dbReference type="InterPro" id="IPR010982">
    <property type="entry name" value="Lambda_DNA-bd_dom_sf"/>
</dbReference>
<dbReference type="SUPFAM" id="SSF103473">
    <property type="entry name" value="MFS general substrate transporter"/>
    <property type="match status" value="1"/>
</dbReference>
<feature type="domain" description="HTH cro/C1-type" evidence="3">
    <location>
        <begin position="7"/>
        <end position="61"/>
    </location>
</feature>
<keyword evidence="2" id="KW-1133">Transmembrane helix</keyword>
<feature type="transmembrane region" description="Helical" evidence="2">
    <location>
        <begin position="84"/>
        <end position="106"/>
    </location>
</feature>
<keyword evidence="1" id="KW-0238">DNA-binding</keyword>
<dbReference type="AlphaFoldDB" id="A0A2P4R7N4"/>